<name>A0A9N9HN63_9GLOM</name>
<proteinExistence type="predicted"/>
<dbReference type="AlphaFoldDB" id="A0A9N9HN63"/>
<comment type="caution">
    <text evidence="1">The sequence shown here is derived from an EMBL/GenBank/DDBJ whole genome shotgun (WGS) entry which is preliminary data.</text>
</comment>
<sequence length="219" mass="24294">MFGSAFQHKLQSSQPISNSEILPASDLQPMSSSVISLTSSSQVSSICLMCSQPILNSEILSASGSQVPSICFAYSNSEILQTSVSPVYLIHPQPILDNEVSPVFGLQVSPIYSIQQENTFVNSGISDMNKDLNINKNSDMNKDSNIDKDQNIEFTLYQLLLDLNLMVLPVEGVDMPLVNATCPKSTEKIKITSCYLEYTNYEIHPDTTSFAPYYWQFPE</sequence>
<dbReference type="OrthoDB" id="2486184at2759"/>
<evidence type="ECO:0000313" key="1">
    <source>
        <dbReference type="EMBL" id="CAG8697611.1"/>
    </source>
</evidence>
<evidence type="ECO:0000313" key="2">
    <source>
        <dbReference type="Proteomes" id="UP000789405"/>
    </source>
</evidence>
<organism evidence="1 2">
    <name type="scientific">Dentiscutata erythropus</name>
    <dbReference type="NCBI Taxonomy" id="1348616"/>
    <lineage>
        <taxon>Eukaryota</taxon>
        <taxon>Fungi</taxon>
        <taxon>Fungi incertae sedis</taxon>
        <taxon>Mucoromycota</taxon>
        <taxon>Glomeromycotina</taxon>
        <taxon>Glomeromycetes</taxon>
        <taxon>Diversisporales</taxon>
        <taxon>Gigasporaceae</taxon>
        <taxon>Dentiscutata</taxon>
    </lineage>
</organism>
<accession>A0A9N9HN63</accession>
<protein>
    <submittedName>
        <fullName evidence="1">2473_t:CDS:1</fullName>
    </submittedName>
</protein>
<keyword evidence="2" id="KW-1185">Reference proteome</keyword>
<gene>
    <name evidence="1" type="ORF">DERYTH_LOCUS12777</name>
</gene>
<dbReference type="Proteomes" id="UP000789405">
    <property type="component" value="Unassembled WGS sequence"/>
</dbReference>
<dbReference type="EMBL" id="CAJVPY010008557">
    <property type="protein sequence ID" value="CAG8697611.1"/>
    <property type="molecule type" value="Genomic_DNA"/>
</dbReference>
<reference evidence="1" key="1">
    <citation type="submission" date="2021-06" db="EMBL/GenBank/DDBJ databases">
        <authorList>
            <person name="Kallberg Y."/>
            <person name="Tangrot J."/>
            <person name="Rosling A."/>
        </authorList>
    </citation>
    <scope>NUCLEOTIDE SEQUENCE</scope>
    <source>
        <strain evidence="1">MA453B</strain>
    </source>
</reference>